<sequence>MRRTKQSERKATIASDSPLTDIPEYASEIEQQAFSRIKQWKNSFALKLNNVLGERFQEVVAKKEEESWRKKKPKVLNVPMNLSDQEIGQLRNKILLELKQKSAGGGRQ</sequence>
<proteinExistence type="predicted"/>
<dbReference type="EMBL" id="CALNXJ010000121">
    <property type="protein sequence ID" value="CAH3165658.1"/>
    <property type="molecule type" value="Genomic_DNA"/>
</dbReference>
<dbReference type="Proteomes" id="UP001159428">
    <property type="component" value="Unassembled WGS sequence"/>
</dbReference>
<accession>A0AAU9Y2R0</accession>
<name>A0AAU9Y2R0_9CNID</name>
<protein>
    <submittedName>
        <fullName evidence="1">Uncharacterized protein</fullName>
    </submittedName>
</protein>
<keyword evidence="2" id="KW-1185">Reference proteome</keyword>
<gene>
    <name evidence="1" type="ORF">PMEA_00004315</name>
</gene>
<dbReference type="AlphaFoldDB" id="A0AAU9Y2R0"/>
<evidence type="ECO:0000313" key="1">
    <source>
        <dbReference type="EMBL" id="CAH3165658.1"/>
    </source>
</evidence>
<evidence type="ECO:0000313" key="2">
    <source>
        <dbReference type="Proteomes" id="UP001159428"/>
    </source>
</evidence>
<comment type="caution">
    <text evidence="1">The sequence shown here is derived from an EMBL/GenBank/DDBJ whole genome shotgun (WGS) entry which is preliminary data.</text>
</comment>
<organism evidence="1 2">
    <name type="scientific">Pocillopora meandrina</name>
    <dbReference type="NCBI Taxonomy" id="46732"/>
    <lineage>
        <taxon>Eukaryota</taxon>
        <taxon>Metazoa</taxon>
        <taxon>Cnidaria</taxon>
        <taxon>Anthozoa</taxon>
        <taxon>Hexacorallia</taxon>
        <taxon>Scleractinia</taxon>
        <taxon>Astrocoeniina</taxon>
        <taxon>Pocilloporidae</taxon>
        <taxon>Pocillopora</taxon>
    </lineage>
</organism>
<reference evidence="1 2" key="1">
    <citation type="submission" date="2022-05" db="EMBL/GenBank/DDBJ databases">
        <authorList>
            <consortium name="Genoscope - CEA"/>
            <person name="William W."/>
        </authorList>
    </citation>
    <scope>NUCLEOTIDE SEQUENCE [LARGE SCALE GENOMIC DNA]</scope>
</reference>